<evidence type="ECO:0000313" key="2">
    <source>
        <dbReference type="EMBL" id="GFY21827.1"/>
    </source>
</evidence>
<sequence>MTDSIPDKTTVPCRQSDENSAANDTNLLNDVKPTVSRHRRLVKKPITWRSIAWKYFFQTKQQDHEPLSAYVVMRSMLRSDPMQVSMLRGGLDRLSQREYHLFGIDFRNRRSLSMPQITIESPPLEIEQLQARPNGFPPQGIIKIISRTHAPCKKAN</sequence>
<name>A0A8X6SXA4_TRICX</name>
<organism evidence="2 3">
    <name type="scientific">Trichonephila clavipes</name>
    <name type="common">Golden silk orbweaver</name>
    <name type="synonym">Nephila clavipes</name>
    <dbReference type="NCBI Taxonomy" id="2585209"/>
    <lineage>
        <taxon>Eukaryota</taxon>
        <taxon>Metazoa</taxon>
        <taxon>Ecdysozoa</taxon>
        <taxon>Arthropoda</taxon>
        <taxon>Chelicerata</taxon>
        <taxon>Arachnida</taxon>
        <taxon>Araneae</taxon>
        <taxon>Araneomorphae</taxon>
        <taxon>Entelegynae</taxon>
        <taxon>Araneoidea</taxon>
        <taxon>Nephilidae</taxon>
        <taxon>Trichonephila</taxon>
    </lineage>
</organism>
<evidence type="ECO:0000256" key="1">
    <source>
        <dbReference type="SAM" id="MobiDB-lite"/>
    </source>
</evidence>
<dbReference type="Proteomes" id="UP000887159">
    <property type="component" value="Unassembled WGS sequence"/>
</dbReference>
<dbReference type="AlphaFoldDB" id="A0A8X6SXA4"/>
<dbReference type="EMBL" id="BMAU01021358">
    <property type="protein sequence ID" value="GFY21827.1"/>
    <property type="molecule type" value="Genomic_DNA"/>
</dbReference>
<feature type="compositionally biased region" description="Polar residues" evidence="1">
    <location>
        <begin position="18"/>
        <end position="27"/>
    </location>
</feature>
<reference evidence="2" key="1">
    <citation type="submission" date="2020-08" db="EMBL/GenBank/DDBJ databases">
        <title>Multicomponent nature underlies the extraordinary mechanical properties of spider dragline silk.</title>
        <authorList>
            <person name="Kono N."/>
            <person name="Nakamura H."/>
            <person name="Mori M."/>
            <person name="Yoshida Y."/>
            <person name="Ohtoshi R."/>
            <person name="Malay A.D."/>
            <person name="Moran D.A.P."/>
            <person name="Tomita M."/>
            <person name="Numata K."/>
            <person name="Arakawa K."/>
        </authorList>
    </citation>
    <scope>NUCLEOTIDE SEQUENCE</scope>
</reference>
<keyword evidence="3" id="KW-1185">Reference proteome</keyword>
<comment type="caution">
    <text evidence="2">The sequence shown here is derived from an EMBL/GenBank/DDBJ whole genome shotgun (WGS) entry which is preliminary data.</text>
</comment>
<protein>
    <submittedName>
        <fullName evidence="2">Uncharacterized protein</fullName>
    </submittedName>
</protein>
<proteinExistence type="predicted"/>
<evidence type="ECO:0000313" key="3">
    <source>
        <dbReference type="Proteomes" id="UP000887159"/>
    </source>
</evidence>
<gene>
    <name evidence="2" type="ORF">TNCV_1169711</name>
</gene>
<accession>A0A8X6SXA4</accession>
<feature type="region of interest" description="Disordered" evidence="1">
    <location>
        <begin position="1"/>
        <end position="27"/>
    </location>
</feature>